<sequence>MLNYQDEQTIKRIVQDVVHDEVKKQLEPHDIKIDKILKIVSDDRKEQVVIKARVTTHHKRLVKIERKLKITSPAEVAIA</sequence>
<organism evidence="1 2">
    <name type="scientific">Candidatus Collierbacteria bacterium CG09_land_8_20_14_0_10_46_12</name>
    <dbReference type="NCBI Taxonomy" id="1974533"/>
    <lineage>
        <taxon>Bacteria</taxon>
        <taxon>Candidatus Collieribacteriota</taxon>
    </lineage>
</organism>
<proteinExistence type="predicted"/>
<name>A0A2H0WZF4_9BACT</name>
<gene>
    <name evidence="1" type="ORF">COT54_01480</name>
</gene>
<protein>
    <submittedName>
        <fullName evidence="1">Uncharacterized protein</fullName>
    </submittedName>
</protein>
<reference evidence="2" key="1">
    <citation type="submission" date="2017-09" db="EMBL/GenBank/DDBJ databases">
        <title>Depth-based differentiation of microbial function through sediment-hosted aquifers and enrichment of novel symbionts in the deep terrestrial subsurface.</title>
        <authorList>
            <person name="Probst A.J."/>
            <person name="Ladd B."/>
            <person name="Jarett J.K."/>
            <person name="Geller-Mcgrath D.E."/>
            <person name="Sieber C.M.K."/>
            <person name="Emerson J.B."/>
            <person name="Anantharaman K."/>
            <person name="Thomas B.C."/>
            <person name="Malmstrom R."/>
            <person name="Stieglmeier M."/>
            <person name="Klingl A."/>
            <person name="Woyke T."/>
            <person name="Ryan C.M."/>
            <person name="Banfield J.F."/>
        </authorList>
    </citation>
    <scope>NUCLEOTIDE SEQUENCE [LARGE SCALE GENOMIC DNA]</scope>
</reference>
<evidence type="ECO:0000313" key="1">
    <source>
        <dbReference type="EMBL" id="PIS18034.1"/>
    </source>
</evidence>
<evidence type="ECO:0000313" key="2">
    <source>
        <dbReference type="Proteomes" id="UP000229574"/>
    </source>
</evidence>
<dbReference type="EMBL" id="PEYY01000065">
    <property type="protein sequence ID" value="PIS18034.1"/>
    <property type="molecule type" value="Genomic_DNA"/>
</dbReference>
<accession>A0A2H0WZF4</accession>
<comment type="caution">
    <text evidence="1">The sequence shown here is derived from an EMBL/GenBank/DDBJ whole genome shotgun (WGS) entry which is preliminary data.</text>
</comment>
<dbReference type="AlphaFoldDB" id="A0A2H0WZF4"/>
<dbReference type="Proteomes" id="UP000229574">
    <property type="component" value="Unassembled WGS sequence"/>
</dbReference>